<organism evidence="2">
    <name type="scientific">Oryza sativa subsp. japonica</name>
    <name type="common">Rice</name>
    <dbReference type="NCBI Taxonomy" id="39947"/>
    <lineage>
        <taxon>Eukaryota</taxon>
        <taxon>Viridiplantae</taxon>
        <taxon>Streptophyta</taxon>
        <taxon>Embryophyta</taxon>
        <taxon>Tracheophyta</taxon>
        <taxon>Spermatophyta</taxon>
        <taxon>Magnoliopsida</taxon>
        <taxon>Liliopsida</taxon>
        <taxon>Poales</taxon>
        <taxon>Poaceae</taxon>
        <taxon>BOP clade</taxon>
        <taxon>Oryzoideae</taxon>
        <taxon>Oryzeae</taxon>
        <taxon>Oryzinae</taxon>
        <taxon>Oryza</taxon>
        <taxon>Oryza sativa</taxon>
    </lineage>
</organism>
<protein>
    <submittedName>
        <fullName evidence="2">Uncharacterized protein</fullName>
    </submittedName>
</protein>
<proteinExistence type="predicted"/>
<dbReference type="EMBL" id="CM000142">
    <property type="protein sequence ID" value="EEE63519.1"/>
    <property type="molecule type" value="Genomic_DNA"/>
</dbReference>
<sequence length="157" mass="17007">MHDGINQTCTLRRSQSLTRTQGREDPGGMRDHRGITDERDERDGGGDDLAPDGVAVLGEVLVHEAKALPHGHGGAPEPPCELAVLGASEALSGQIHRGETKRRIDGLLADLALHKAGWRRWWWWLTTLSSGRPESPVERRGSPDSTPLVSSLADEVA</sequence>
<reference evidence="2" key="2">
    <citation type="submission" date="2008-12" db="EMBL/GenBank/DDBJ databases">
        <title>Improved gene annotation of the rice (Oryza sativa) genomes.</title>
        <authorList>
            <person name="Wang J."/>
            <person name="Li R."/>
            <person name="Fan W."/>
            <person name="Huang Q."/>
            <person name="Zhang J."/>
            <person name="Zhou Y."/>
            <person name="Hu Y."/>
            <person name="Zi S."/>
            <person name="Li J."/>
            <person name="Ni P."/>
            <person name="Zheng H."/>
            <person name="Zhang Y."/>
            <person name="Zhao M."/>
            <person name="Hao Q."/>
            <person name="McDermott J."/>
            <person name="Samudrala R."/>
            <person name="Kristiansen K."/>
            <person name="Wong G.K.-S."/>
        </authorList>
    </citation>
    <scope>NUCLEOTIDE SEQUENCE</scope>
</reference>
<accession>A0A8J8YJ85</accession>
<name>A0A8J8YJ85_ORYSJ</name>
<gene>
    <name evidence="2" type="ORF">OsJ_18335</name>
</gene>
<reference evidence="2" key="1">
    <citation type="journal article" date="2005" name="PLoS Biol.">
        <title>The genomes of Oryza sativa: a history of duplications.</title>
        <authorList>
            <person name="Yu J."/>
            <person name="Wang J."/>
            <person name="Lin W."/>
            <person name="Li S."/>
            <person name="Li H."/>
            <person name="Zhou J."/>
            <person name="Ni P."/>
            <person name="Dong W."/>
            <person name="Hu S."/>
            <person name="Zeng C."/>
            <person name="Zhang J."/>
            <person name="Zhang Y."/>
            <person name="Li R."/>
            <person name="Xu Z."/>
            <person name="Li S."/>
            <person name="Li X."/>
            <person name="Zheng H."/>
            <person name="Cong L."/>
            <person name="Lin L."/>
            <person name="Yin J."/>
            <person name="Geng J."/>
            <person name="Li G."/>
            <person name="Shi J."/>
            <person name="Liu J."/>
            <person name="Lv H."/>
            <person name="Li J."/>
            <person name="Wang J."/>
            <person name="Deng Y."/>
            <person name="Ran L."/>
            <person name="Shi X."/>
            <person name="Wang X."/>
            <person name="Wu Q."/>
            <person name="Li C."/>
            <person name="Ren X."/>
            <person name="Wang J."/>
            <person name="Wang X."/>
            <person name="Li D."/>
            <person name="Liu D."/>
            <person name="Zhang X."/>
            <person name="Ji Z."/>
            <person name="Zhao W."/>
            <person name="Sun Y."/>
            <person name="Zhang Z."/>
            <person name="Bao J."/>
            <person name="Han Y."/>
            <person name="Dong L."/>
            <person name="Ji J."/>
            <person name="Chen P."/>
            <person name="Wu S."/>
            <person name="Liu J."/>
            <person name="Xiao Y."/>
            <person name="Bu D."/>
            <person name="Tan J."/>
            <person name="Yang L."/>
            <person name="Ye C."/>
            <person name="Zhang J."/>
            <person name="Xu J."/>
            <person name="Zhou Y."/>
            <person name="Yu Y."/>
            <person name="Zhang B."/>
            <person name="Zhuang S."/>
            <person name="Wei H."/>
            <person name="Liu B."/>
            <person name="Lei M."/>
            <person name="Yu H."/>
            <person name="Li Y."/>
            <person name="Xu H."/>
            <person name="Wei S."/>
            <person name="He X."/>
            <person name="Fang L."/>
            <person name="Zhang Z."/>
            <person name="Zhang Y."/>
            <person name="Huang X."/>
            <person name="Su Z."/>
            <person name="Tong W."/>
            <person name="Li J."/>
            <person name="Tong Z."/>
            <person name="Li S."/>
            <person name="Ye J."/>
            <person name="Wang L."/>
            <person name="Fang L."/>
            <person name="Lei T."/>
            <person name="Chen C."/>
            <person name="Chen H."/>
            <person name="Xu Z."/>
            <person name="Li H."/>
            <person name="Huang H."/>
            <person name="Zhang F."/>
            <person name="Xu H."/>
            <person name="Li N."/>
            <person name="Zhao C."/>
            <person name="Li S."/>
            <person name="Dong L."/>
            <person name="Huang Y."/>
            <person name="Li L."/>
            <person name="Xi Y."/>
            <person name="Qi Q."/>
            <person name="Li W."/>
            <person name="Zhang B."/>
            <person name="Hu W."/>
            <person name="Zhang Y."/>
            <person name="Tian X."/>
            <person name="Jiao Y."/>
            <person name="Liang X."/>
            <person name="Jin J."/>
            <person name="Gao L."/>
            <person name="Zheng W."/>
            <person name="Hao B."/>
            <person name="Liu S."/>
            <person name="Wang W."/>
            <person name="Yuan L."/>
            <person name="Cao M."/>
            <person name="McDermott J."/>
            <person name="Samudrala R."/>
            <person name="Wang J."/>
            <person name="Wong G.K."/>
            <person name="Yang H."/>
        </authorList>
    </citation>
    <scope>NUCLEOTIDE SEQUENCE [LARGE SCALE GENOMIC DNA]</scope>
</reference>
<feature type="region of interest" description="Disordered" evidence="1">
    <location>
        <begin position="1"/>
        <end position="53"/>
    </location>
</feature>
<evidence type="ECO:0000256" key="1">
    <source>
        <dbReference type="SAM" id="MobiDB-lite"/>
    </source>
</evidence>
<feature type="compositionally biased region" description="Polar residues" evidence="1">
    <location>
        <begin position="1"/>
        <end position="20"/>
    </location>
</feature>
<feature type="compositionally biased region" description="Basic and acidic residues" evidence="1">
    <location>
        <begin position="21"/>
        <end position="45"/>
    </location>
</feature>
<evidence type="ECO:0000313" key="2">
    <source>
        <dbReference type="EMBL" id="EEE63519.1"/>
    </source>
</evidence>
<dbReference type="AlphaFoldDB" id="A0A8J8YJ85"/>
<dbReference type="Proteomes" id="UP000007752">
    <property type="component" value="Chromosome 5"/>
</dbReference>
<feature type="region of interest" description="Disordered" evidence="1">
    <location>
        <begin position="131"/>
        <end position="157"/>
    </location>
</feature>